<dbReference type="PANTHER" id="PTHR11037">
    <property type="entry name" value="TRANSCRIPTION FACTOR CP2"/>
    <property type="match status" value="1"/>
</dbReference>
<dbReference type="Pfam" id="PF25416">
    <property type="entry name" value="GRHL1_C"/>
    <property type="match status" value="1"/>
</dbReference>
<dbReference type="Pfam" id="PF18016">
    <property type="entry name" value="SAM_3"/>
    <property type="match status" value="1"/>
</dbReference>
<dbReference type="GO" id="GO:0001228">
    <property type="term" value="F:DNA-binding transcription activator activity, RNA polymerase II-specific"/>
    <property type="evidence" value="ECO:0007669"/>
    <property type="project" value="TreeGrafter"/>
</dbReference>
<dbReference type="PANTHER" id="PTHR11037:SF21">
    <property type="entry name" value="GEMINI, ISOFORM C"/>
    <property type="match status" value="1"/>
</dbReference>
<feature type="domain" description="GRHL1/CP2 C-terminal" evidence="2">
    <location>
        <begin position="130"/>
        <end position="180"/>
    </location>
</feature>
<organism evidence="3 4">
    <name type="scientific">Paramuricea clavata</name>
    <name type="common">Red gorgonian</name>
    <name type="synonym">Violescent sea-whip</name>
    <dbReference type="NCBI Taxonomy" id="317549"/>
    <lineage>
        <taxon>Eukaryota</taxon>
        <taxon>Metazoa</taxon>
        <taxon>Cnidaria</taxon>
        <taxon>Anthozoa</taxon>
        <taxon>Octocorallia</taxon>
        <taxon>Malacalcyonacea</taxon>
        <taxon>Plexauridae</taxon>
        <taxon>Paramuricea</taxon>
    </lineage>
</organism>
<reference evidence="3" key="1">
    <citation type="submission" date="2020-04" db="EMBL/GenBank/DDBJ databases">
        <authorList>
            <person name="Alioto T."/>
            <person name="Alioto T."/>
            <person name="Gomez Garrido J."/>
        </authorList>
    </citation>
    <scope>NUCLEOTIDE SEQUENCE</scope>
    <source>
        <strain evidence="3">A484AB</strain>
    </source>
</reference>
<comment type="caution">
    <text evidence="3">The sequence shown here is derived from an EMBL/GenBank/DDBJ whole genome shotgun (WGS) entry which is preliminary data.</text>
</comment>
<feature type="domain" description="SAM" evidence="1">
    <location>
        <begin position="63"/>
        <end position="122"/>
    </location>
</feature>
<dbReference type="AlphaFoldDB" id="A0A6S7JH96"/>
<evidence type="ECO:0000259" key="1">
    <source>
        <dbReference type="Pfam" id="PF18016"/>
    </source>
</evidence>
<protein>
    <submittedName>
        <fullName evidence="3">Uncharacterized protein</fullName>
    </submittedName>
</protein>
<proteinExistence type="predicted"/>
<dbReference type="InterPro" id="IPR057520">
    <property type="entry name" value="GRHL1/CP2_C"/>
</dbReference>
<dbReference type="InterPro" id="IPR013761">
    <property type="entry name" value="SAM/pointed_sf"/>
</dbReference>
<name>A0A6S7JH96_PARCT</name>
<evidence type="ECO:0000313" key="4">
    <source>
        <dbReference type="Proteomes" id="UP001152795"/>
    </source>
</evidence>
<keyword evidence="4" id="KW-1185">Reference proteome</keyword>
<dbReference type="InterPro" id="IPR040167">
    <property type="entry name" value="TF_CP2-like"/>
</dbReference>
<accession>A0A6S7JH96</accession>
<sequence length="181" mass="20253">MGQYQPPSEVTILTENLVECSEESFWSSPTSSYSNSLNSSIQSPQSYYSPVSSTPLTLSVPERITKDSTVDETRAWLADNRFHAILPQLNNYTGADVLRLSKKDKILIAGNAEGIRLHNLIQTRAAKPVLTMYVCVESMHDSSTMKEYQAVYLETLTLKALKEKLAQKCNLQSNQISAVFR</sequence>
<dbReference type="EMBL" id="CACRXK020016851">
    <property type="protein sequence ID" value="CAB4030407.1"/>
    <property type="molecule type" value="Genomic_DNA"/>
</dbReference>
<dbReference type="GO" id="GO:0005634">
    <property type="term" value="C:nucleus"/>
    <property type="evidence" value="ECO:0007669"/>
    <property type="project" value="TreeGrafter"/>
</dbReference>
<dbReference type="InterPro" id="IPR041418">
    <property type="entry name" value="SAM_3"/>
</dbReference>
<dbReference type="GO" id="GO:0000978">
    <property type="term" value="F:RNA polymerase II cis-regulatory region sequence-specific DNA binding"/>
    <property type="evidence" value="ECO:0007669"/>
    <property type="project" value="TreeGrafter"/>
</dbReference>
<dbReference type="Gene3D" id="1.10.150.50">
    <property type="entry name" value="Transcription Factor, Ets-1"/>
    <property type="match status" value="1"/>
</dbReference>
<gene>
    <name evidence="3" type="ORF">PACLA_8A074037</name>
</gene>
<dbReference type="Proteomes" id="UP001152795">
    <property type="component" value="Unassembled WGS sequence"/>
</dbReference>
<dbReference type="OrthoDB" id="9996779at2759"/>
<evidence type="ECO:0000313" key="3">
    <source>
        <dbReference type="EMBL" id="CAB4030407.1"/>
    </source>
</evidence>
<evidence type="ECO:0000259" key="2">
    <source>
        <dbReference type="Pfam" id="PF25416"/>
    </source>
</evidence>